<dbReference type="AlphaFoldDB" id="A0A2K3KBA7"/>
<feature type="non-terminal residue" evidence="2">
    <location>
        <position position="37"/>
    </location>
</feature>
<gene>
    <name evidence="2" type="ORF">L195_g061682</name>
</gene>
<accession>A0A2K3KBA7</accession>
<organism evidence="2 3">
    <name type="scientific">Trifolium pratense</name>
    <name type="common">Red clover</name>
    <dbReference type="NCBI Taxonomy" id="57577"/>
    <lineage>
        <taxon>Eukaryota</taxon>
        <taxon>Viridiplantae</taxon>
        <taxon>Streptophyta</taxon>
        <taxon>Embryophyta</taxon>
        <taxon>Tracheophyta</taxon>
        <taxon>Spermatophyta</taxon>
        <taxon>Magnoliopsida</taxon>
        <taxon>eudicotyledons</taxon>
        <taxon>Gunneridae</taxon>
        <taxon>Pentapetalae</taxon>
        <taxon>rosids</taxon>
        <taxon>fabids</taxon>
        <taxon>Fabales</taxon>
        <taxon>Fabaceae</taxon>
        <taxon>Papilionoideae</taxon>
        <taxon>50 kb inversion clade</taxon>
        <taxon>NPAAA clade</taxon>
        <taxon>Hologalegina</taxon>
        <taxon>IRL clade</taxon>
        <taxon>Trifolieae</taxon>
        <taxon>Trifolium</taxon>
    </lineage>
</organism>
<protein>
    <submittedName>
        <fullName evidence="2">Uncharacterized protein</fullName>
    </submittedName>
</protein>
<comment type="caution">
    <text evidence="2">The sequence shown here is derived from an EMBL/GenBank/DDBJ whole genome shotgun (WGS) entry which is preliminary data.</text>
</comment>
<feature type="region of interest" description="Disordered" evidence="1">
    <location>
        <begin position="1"/>
        <end position="37"/>
    </location>
</feature>
<feature type="compositionally biased region" description="Polar residues" evidence="1">
    <location>
        <begin position="8"/>
        <end position="37"/>
    </location>
</feature>
<proteinExistence type="predicted"/>
<name>A0A2K3KBA7_TRIPR</name>
<dbReference type="EMBL" id="ASHM01156230">
    <property type="protein sequence ID" value="PNX63548.1"/>
    <property type="molecule type" value="Genomic_DNA"/>
</dbReference>
<reference evidence="2 3" key="2">
    <citation type="journal article" date="2017" name="Front. Plant Sci.">
        <title>Gene Classification and Mining of Molecular Markers Useful in Red Clover (Trifolium pratense) Breeding.</title>
        <authorList>
            <person name="Istvanek J."/>
            <person name="Dluhosova J."/>
            <person name="Dluhos P."/>
            <person name="Patkova L."/>
            <person name="Nedelnik J."/>
            <person name="Repkova J."/>
        </authorList>
    </citation>
    <scope>NUCLEOTIDE SEQUENCE [LARGE SCALE GENOMIC DNA]</scope>
    <source>
        <strain evidence="3">cv. Tatra</strain>
        <tissue evidence="2">Young leaves</tissue>
    </source>
</reference>
<reference evidence="2 3" key="1">
    <citation type="journal article" date="2014" name="Am. J. Bot.">
        <title>Genome assembly and annotation for red clover (Trifolium pratense; Fabaceae).</title>
        <authorList>
            <person name="Istvanek J."/>
            <person name="Jaros M."/>
            <person name="Krenek A."/>
            <person name="Repkova J."/>
        </authorList>
    </citation>
    <scope>NUCLEOTIDE SEQUENCE [LARGE SCALE GENOMIC DNA]</scope>
    <source>
        <strain evidence="3">cv. Tatra</strain>
        <tissue evidence="2">Young leaves</tissue>
    </source>
</reference>
<sequence length="37" mass="4022">MPRCDNDFNASSKAMDSPSITEQLPSIQVVSANTNRP</sequence>
<evidence type="ECO:0000256" key="1">
    <source>
        <dbReference type="SAM" id="MobiDB-lite"/>
    </source>
</evidence>
<dbReference type="Proteomes" id="UP000236291">
    <property type="component" value="Unassembled WGS sequence"/>
</dbReference>
<evidence type="ECO:0000313" key="3">
    <source>
        <dbReference type="Proteomes" id="UP000236291"/>
    </source>
</evidence>
<evidence type="ECO:0000313" key="2">
    <source>
        <dbReference type="EMBL" id="PNX63548.1"/>
    </source>
</evidence>